<keyword evidence="7" id="KW-0233">DNA recombination</keyword>
<keyword evidence="4 7" id="KW-0540">Nuclease</keyword>
<dbReference type="GO" id="GO:0006260">
    <property type="term" value="P:DNA replication"/>
    <property type="evidence" value="ECO:0007669"/>
    <property type="project" value="UniProtKB-KW"/>
</dbReference>
<keyword evidence="7" id="KW-0235">DNA replication</keyword>
<evidence type="ECO:0000256" key="6">
    <source>
        <dbReference type="ARBA" id="ARBA00022839"/>
    </source>
</evidence>
<keyword evidence="5 7" id="KW-0378">Hydrolase</keyword>
<evidence type="ECO:0000256" key="3">
    <source>
        <dbReference type="ARBA" id="ARBA00013365"/>
    </source>
</evidence>
<proteinExistence type="inferred from homology"/>
<dbReference type="InterPro" id="IPR004843">
    <property type="entry name" value="Calcineurin-like_PHP"/>
</dbReference>
<dbReference type="Pfam" id="PF12320">
    <property type="entry name" value="SbcD_C"/>
    <property type="match status" value="1"/>
</dbReference>
<evidence type="ECO:0000259" key="9">
    <source>
        <dbReference type="Pfam" id="PF12320"/>
    </source>
</evidence>
<evidence type="ECO:0000313" key="10">
    <source>
        <dbReference type="EMBL" id="SPJ33521.1"/>
    </source>
</evidence>
<dbReference type="PANTHER" id="PTHR30337">
    <property type="entry name" value="COMPONENT OF ATP-DEPENDENT DSDNA EXONUCLEASE"/>
    <property type="match status" value="1"/>
</dbReference>
<dbReference type="GO" id="GO:0006310">
    <property type="term" value="P:DNA recombination"/>
    <property type="evidence" value="ECO:0007669"/>
    <property type="project" value="UniProtKB-KW"/>
</dbReference>
<name>A0A2R8CKX6_9GAMM</name>
<dbReference type="InterPro" id="IPR026843">
    <property type="entry name" value="SbcD_C"/>
</dbReference>
<evidence type="ECO:0000259" key="8">
    <source>
        <dbReference type="Pfam" id="PF00149"/>
    </source>
</evidence>
<keyword evidence="6 7" id="KW-0269">Exonuclease</keyword>
<comment type="similarity">
    <text evidence="1 7">Belongs to the SbcD family.</text>
</comment>
<gene>
    <name evidence="7 10" type="primary">sbcD</name>
    <name evidence="10" type="ORF">KSP9073_01530</name>
</gene>
<dbReference type="NCBIfam" id="TIGR00619">
    <property type="entry name" value="sbcd"/>
    <property type="match status" value="1"/>
</dbReference>
<evidence type="ECO:0000256" key="7">
    <source>
        <dbReference type="RuleBase" id="RU363069"/>
    </source>
</evidence>
<dbReference type="PANTHER" id="PTHR30337:SF0">
    <property type="entry name" value="NUCLEASE SBCCD SUBUNIT D"/>
    <property type="match status" value="1"/>
</dbReference>
<protein>
    <recommendedName>
        <fullName evidence="3 7">Nuclease SbcCD subunit D</fullName>
    </recommendedName>
</protein>
<organism evidence="10 11">
    <name type="scientific">Kushneria phyllosphaerae</name>
    <dbReference type="NCBI Taxonomy" id="2100822"/>
    <lineage>
        <taxon>Bacteria</taxon>
        <taxon>Pseudomonadati</taxon>
        <taxon>Pseudomonadota</taxon>
        <taxon>Gammaproteobacteria</taxon>
        <taxon>Oceanospirillales</taxon>
        <taxon>Halomonadaceae</taxon>
        <taxon>Kushneria</taxon>
    </lineage>
</organism>
<accession>A0A2R8CKX6</accession>
<dbReference type="InterPro" id="IPR004593">
    <property type="entry name" value="SbcD"/>
</dbReference>
<dbReference type="InterPro" id="IPR041796">
    <property type="entry name" value="Mre11_N"/>
</dbReference>
<keyword evidence="11" id="KW-1185">Reference proteome</keyword>
<comment type="subunit">
    <text evidence="2 7">Heterodimer of SbcC and SbcD.</text>
</comment>
<dbReference type="GO" id="GO:0008408">
    <property type="term" value="F:3'-5' exonuclease activity"/>
    <property type="evidence" value="ECO:0007669"/>
    <property type="project" value="InterPro"/>
</dbReference>
<dbReference type="CDD" id="cd00840">
    <property type="entry name" value="MPP_Mre11_N"/>
    <property type="match status" value="1"/>
</dbReference>
<sequence length="432" mass="47509">MKLIHTADWHLGQRFHGQSRHNEHRDFLDWLVATLDERQPDALLIAGDIFDVINPSIAAQSLLYDFLIKAHEHLPQLTIVMIAGNHDSGTRVELPAPLLRRLNTHALGRILWHDSGEPDVDRLIVPLPDRHGLIRAWCLALPFLRPAEVTGGPAEAASTDTPQAPASEARTAGDSYVRGMVRVHEALFEAGIQKRAPGQALIAMSHAHLHGASVSEHSERPIVIGGEESLSAALFPPEVAYVALGHLHKPQRVGSDHIRYSGSPLAMDFSETHYPHQVLEVILEGEHVSEVTSLPIPRSVAMHRVGPLSLDDVLDALASADFPDDTQTGLPREQWPWLDVRVILDAPRVDLRPLVEQALKGKAVRLVSITTRMARASTPEHTGESLDALGPAELFARTWAREFGDAPPDEVMQDVQALLQTLHDDESSEDTP</sequence>
<dbReference type="GO" id="GO:0004519">
    <property type="term" value="F:endonuclease activity"/>
    <property type="evidence" value="ECO:0007669"/>
    <property type="project" value="UniProtKB-KW"/>
</dbReference>
<feature type="domain" description="Calcineurin-like phosphoesterase" evidence="8">
    <location>
        <begin position="1"/>
        <end position="250"/>
    </location>
</feature>
<feature type="domain" description="Nuclease SbcCD subunit D C-terminal" evidence="9">
    <location>
        <begin position="301"/>
        <end position="402"/>
    </location>
</feature>
<dbReference type="InterPro" id="IPR050535">
    <property type="entry name" value="DNA_Repair-Maintenance_Comp"/>
</dbReference>
<dbReference type="AlphaFoldDB" id="A0A2R8CKX6"/>
<reference evidence="11" key="1">
    <citation type="submission" date="2018-03" db="EMBL/GenBank/DDBJ databases">
        <authorList>
            <person name="Navarro De La Torre S."/>
        </authorList>
    </citation>
    <scope>NUCLEOTIDE SEQUENCE [LARGE SCALE GENOMIC DNA]</scope>
    <source>
        <strain evidence="11">EAod3</strain>
    </source>
</reference>
<evidence type="ECO:0000256" key="2">
    <source>
        <dbReference type="ARBA" id="ARBA00011322"/>
    </source>
</evidence>
<dbReference type="Proteomes" id="UP000244934">
    <property type="component" value="Unassembled WGS sequence"/>
</dbReference>
<evidence type="ECO:0000256" key="4">
    <source>
        <dbReference type="ARBA" id="ARBA00022722"/>
    </source>
</evidence>
<evidence type="ECO:0000313" key="11">
    <source>
        <dbReference type="Proteomes" id="UP000244934"/>
    </source>
</evidence>
<keyword evidence="7" id="KW-0255">Endonuclease</keyword>
<dbReference type="InterPro" id="IPR029052">
    <property type="entry name" value="Metallo-depent_PP-like"/>
</dbReference>
<dbReference type="Pfam" id="PF00149">
    <property type="entry name" value="Metallophos"/>
    <property type="match status" value="1"/>
</dbReference>
<dbReference type="EMBL" id="ONZI01000002">
    <property type="protein sequence ID" value="SPJ33521.1"/>
    <property type="molecule type" value="Genomic_DNA"/>
</dbReference>
<evidence type="ECO:0000256" key="5">
    <source>
        <dbReference type="ARBA" id="ARBA00022801"/>
    </source>
</evidence>
<comment type="function">
    <text evidence="7">SbcCD cleaves DNA hairpin structures. These structures can inhibit DNA replication and are intermediates in certain DNA recombination reactions. The complex acts as a 3'-&gt;5' double strand exonuclease that can open hairpins. It also has a 5' single-strand endonuclease activity.</text>
</comment>
<dbReference type="SUPFAM" id="SSF56300">
    <property type="entry name" value="Metallo-dependent phosphatases"/>
    <property type="match status" value="1"/>
</dbReference>
<dbReference type="OrthoDB" id="9773856at2"/>
<dbReference type="Gene3D" id="3.60.21.10">
    <property type="match status" value="1"/>
</dbReference>
<evidence type="ECO:0000256" key="1">
    <source>
        <dbReference type="ARBA" id="ARBA00010555"/>
    </source>
</evidence>
<dbReference type="RefSeq" id="WP_108842361.1">
    <property type="nucleotide sequence ID" value="NZ_ONZI01000002.1"/>
</dbReference>